<dbReference type="InterPro" id="IPR008271">
    <property type="entry name" value="Ser/Thr_kinase_AS"/>
</dbReference>
<feature type="domain" description="Protein kinase" evidence="7">
    <location>
        <begin position="128"/>
        <end position="431"/>
    </location>
</feature>
<keyword evidence="3 4" id="KW-0067">ATP-binding</keyword>
<dbReference type="InterPro" id="IPR017441">
    <property type="entry name" value="Protein_kinase_ATP_BS"/>
</dbReference>
<dbReference type="EMBL" id="ML735215">
    <property type="protein sequence ID" value="KAE8396276.1"/>
    <property type="molecule type" value="Genomic_DNA"/>
</dbReference>
<evidence type="ECO:0000313" key="8">
    <source>
        <dbReference type="EMBL" id="KAE8396276.1"/>
    </source>
</evidence>
<feature type="binding site" evidence="4">
    <location>
        <position position="157"/>
    </location>
    <ligand>
        <name>ATP</name>
        <dbReference type="ChEBI" id="CHEBI:30616"/>
    </ligand>
</feature>
<keyword evidence="2 4" id="KW-0547">Nucleotide-binding</keyword>
<dbReference type="GO" id="GO:0004672">
    <property type="term" value="F:protein kinase activity"/>
    <property type="evidence" value="ECO:0007669"/>
    <property type="project" value="InterPro"/>
</dbReference>
<dbReference type="Pfam" id="PF00069">
    <property type="entry name" value="Pkinase"/>
    <property type="match status" value="1"/>
</dbReference>
<dbReference type="SUPFAM" id="SSF49879">
    <property type="entry name" value="SMAD/FHA domain"/>
    <property type="match status" value="1"/>
</dbReference>
<dbReference type="CDD" id="cd22670">
    <property type="entry name" value="FHA_MEK1-like"/>
    <property type="match status" value="1"/>
</dbReference>
<dbReference type="PROSITE" id="PS50006">
    <property type="entry name" value="FHA_DOMAIN"/>
    <property type="match status" value="1"/>
</dbReference>
<evidence type="ECO:0000256" key="1">
    <source>
        <dbReference type="ARBA" id="ARBA00005575"/>
    </source>
</evidence>
<organism evidence="8">
    <name type="scientific">Petromyces alliaceus</name>
    <name type="common">Aspergillus alliaceus</name>
    <dbReference type="NCBI Taxonomy" id="209559"/>
    <lineage>
        <taxon>Eukaryota</taxon>
        <taxon>Fungi</taxon>
        <taxon>Dikarya</taxon>
        <taxon>Ascomycota</taxon>
        <taxon>Pezizomycotina</taxon>
        <taxon>Eurotiomycetes</taxon>
        <taxon>Eurotiomycetidae</taxon>
        <taxon>Eurotiales</taxon>
        <taxon>Aspergillaceae</taxon>
        <taxon>Aspergillus</taxon>
        <taxon>Aspergillus subgen. Circumdati</taxon>
    </lineage>
</organism>
<dbReference type="Pfam" id="PF00498">
    <property type="entry name" value="FHA"/>
    <property type="match status" value="1"/>
</dbReference>
<evidence type="ECO:0000256" key="5">
    <source>
        <dbReference type="SAM" id="MobiDB-lite"/>
    </source>
</evidence>
<sequence>MALLAREISTRCLWRTFSTGYYYVRPINHVVDDPVISNRHLRIYTIIFDRENDEVAPLVYAQDLSMNGTSWNGYPMGKGSGSFLLGHGDVLKLSPAISLRFHYEIQGKEDCFNIVKLLEMRVFEDQYKVTSQKLGSGGFGQVHMAFRKDTGQQLACKIVDLRDLRNRIVREAEDERSRYFTENGVSISGNRVLVARFYDSLQKKIQEKLEVYNREARILESLCHPNIISIEKVIHSSNTIYLFQELVTAGDLFSYIQYKGGRLDDIEAAVVVRQVLMALDYLHQREIVHRDLKPDNILMTSLADGCRVVLTDFGCARLLQPTAERMFTITGTFDYNAPEIFKYSTQGYTKAVDLWSLGCVTAVLLTGDIPFKNSLTADPTGLARRNDLEKLEADLDWNKTGQRARDFVHKLLVFDEAKRMDVSQSLNHSWFTNPAHRGEFEALYQRAIRHWRPRTHEGPLIANLCTLSKSPKHSSEFRQTPLSDGCSRADSDQSYNEQQLMSQEGTSSISPASVDYDLRREHSASLSTTLSDPELPPHRWIGSIEYTYLQVMRDKEPPSTATRGEGVGLQPLADDASRRKQLLEVGMETRSTSKLTVTLGLAT</sequence>
<keyword evidence="8" id="KW-0808">Transferase</keyword>
<dbReference type="Gene3D" id="3.30.200.20">
    <property type="entry name" value="Phosphorylase Kinase, domain 1"/>
    <property type="match status" value="1"/>
</dbReference>
<name>A0A5N7CPY8_PETAA</name>
<keyword evidence="8" id="KW-0418">Kinase</keyword>
<dbReference type="SUPFAM" id="SSF56112">
    <property type="entry name" value="Protein kinase-like (PK-like)"/>
    <property type="match status" value="1"/>
</dbReference>
<dbReference type="GO" id="GO:0005524">
    <property type="term" value="F:ATP binding"/>
    <property type="evidence" value="ECO:0007669"/>
    <property type="project" value="UniProtKB-UniRule"/>
</dbReference>
<dbReference type="OrthoDB" id="74764at2759"/>
<gene>
    <name evidence="8" type="ORF">BDV23DRAFT_168113</name>
</gene>
<dbReference type="Proteomes" id="UP000326877">
    <property type="component" value="Unassembled WGS sequence"/>
</dbReference>
<dbReference type="Gene3D" id="2.60.200.20">
    <property type="match status" value="1"/>
</dbReference>
<comment type="similarity">
    <text evidence="1">Belongs to the protein kinase superfamily. CAMK Ser/Thr protein kinase family. CHEK2 subfamily.</text>
</comment>
<dbReference type="SMART" id="SM00220">
    <property type="entry name" value="S_TKc"/>
    <property type="match status" value="1"/>
</dbReference>
<evidence type="ECO:0000256" key="2">
    <source>
        <dbReference type="ARBA" id="ARBA00022741"/>
    </source>
</evidence>
<protein>
    <submittedName>
        <fullName evidence="8">Kinase-like domain-containing protein</fullName>
    </submittedName>
</protein>
<dbReference type="PROSITE" id="PS00107">
    <property type="entry name" value="PROTEIN_KINASE_ATP"/>
    <property type="match status" value="1"/>
</dbReference>
<dbReference type="AlphaFoldDB" id="A0A5N7CPY8"/>
<feature type="region of interest" description="Disordered" evidence="5">
    <location>
        <begin position="472"/>
        <end position="511"/>
    </location>
</feature>
<evidence type="ECO:0000259" key="7">
    <source>
        <dbReference type="PROSITE" id="PS50011"/>
    </source>
</evidence>
<evidence type="ECO:0000256" key="4">
    <source>
        <dbReference type="PROSITE-ProRule" id="PRU10141"/>
    </source>
</evidence>
<dbReference type="InterPro" id="IPR000253">
    <property type="entry name" value="FHA_dom"/>
</dbReference>
<evidence type="ECO:0000256" key="3">
    <source>
        <dbReference type="ARBA" id="ARBA00022840"/>
    </source>
</evidence>
<evidence type="ECO:0000259" key="6">
    <source>
        <dbReference type="PROSITE" id="PS50006"/>
    </source>
</evidence>
<dbReference type="PANTHER" id="PTHR24347">
    <property type="entry name" value="SERINE/THREONINE-PROTEIN KINASE"/>
    <property type="match status" value="1"/>
</dbReference>
<dbReference type="InterPro" id="IPR000719">
    <property type="entry name" value="Prot_kinase_dom"/>
</dbReference>
<dbReference type="PROSITE" id="PS00108">
    <property type="entry name" value="PROTEIN_KINASE_ST"/>
    <property type="match status" value="1"/>
</dbReference>
<dbReference type="Gene3D" id="1.10.510.10">
    <property type="entry name" value="Transferase(Phosphotransferase) domain 1"/>
    <property type="match status" value="1"/>
</dbReference>
<feature type="domain" description="FHA" evidence="6">
    <location>
        <begin position="17"/>
        <end position="76"/>
    </location>
</feature>
<reference evidence="8" key="1">
    <citation type="submission" date="2019-04" db="EMBL/GenBank/DDBJ databases">
        <title>Friends and foes A comparative genomics studyof 23 Aspergillus species from section Flavi.</title>
        <authorList>
            <consortium name="DOE Joint Genome Institute"/>
            <person name="Kjaerbolling I."/>
            <person name="Vesth T."/>
            <person name="Frisvad J.C."/>
            <person name="Nybo J.L."/>
            <person name="Theobald S."/>
            <person name="Kildgaard S."/>
            <person name="Isbrandt T."/>
            <person name="Kuo A."/>
            <person name="Sato A."/>
            <person name="Lyhne E.K."/>
            <person name="Kogle M.E."/>
            <person name="Wiebenga A."/>
            <person name="Kun R.S."/>
            <person name="Lubbers R.J."/>
            <person name="Makela M.R."/>
            <person name="Barry K."/>
            <person name="Chovatia M."/>
            <person name="Clum A."/>
            <person name="Daum C."/>
            <person name="Haridas S."/>
            <person name="He G."/>
            <person name="LaButti K."/>
            <person name="Lipzen A."/>
            <person name="Mondo S."/>
            <person name="Riley R."/>
            <person name="Salamov A."/>
            <person name="Simmons B.A."/>
            <person name="Magnuson J.K."/>
            <person name="Henrissat B."/>
            <person name="Mortensen U.H."/>
            <person name="Larsen T.O."/>
            <person name="Devries R.P."/>
            <person name="Grigoriev I.V."/>
            <person name="Machida M."/>
            <person name="Baker S.E."/>
            <person name="Andersen M.R."/>
        </authorList>
    </citation>
    <scope>NUCLEOTIDE SEQUENCE [LARGE SCALE GENOMIC DNA]</scope>
    <source>
        <strain evidence="8">IBT 14317</strain>
    </source>
</reference>
<dbReference type="InterPro" id="IPR008984">
    <property type="entry name" value="SMAD_FHA_dom_sf"/>
</dbReference>
<proteinExistence type="inferred from homology"/>
<dbReference type="InterPro" id="IPR011009">
    <property type="entry name" value="Kinase-like_dom_sf"/>
</dbReference>
<dbReference type="PROSITE" id="PS50011">
    <property type="entry name" value="PROTEIN_KINASE_DOM"/>
    <property type="match status" value="1"/>
</dbReference>
<feature type="compositionally biased region" description="Polar residues" evidence="5">
    <location>
        <begin position="492"/>
        <end position="511"/>
    </location>
</feature>
<accession>A0A5N7CPY8</accession>